<keyword evidence="1" id="KW-0560">Oxidoreductase</keyword>
<dbReference type="PROSITE" id="PS50968">
    <property type="entry name" value="BIOTINYL_LIPOYL"/>
    <property type="match status" value="1"/>
</dbReference>
<dbReference type="Gene3D" id="3.40.50.1820">
    <property type="entry name" value="alpha/beta hydrolase"/>
    <property type="match status" value="1"/>
</dbReference>
<dbReference type="PRINTS" id="PR00111">
    <property type="entry name" value="ABHYDROLASE"/>
</dbReference>
<proteinExistence type="predicted"/>
<feature type="compositionally biased region" description="Basic and acidic residues" evidence="2">
    <location>
        <begin position="322"/>
        <end position="338"/>
    </location>
</feature>
<dbReference type="CDD" id="cd06849">
    <property type="entry name" value="lipoyl_domain"/>
    <property type="match status" value="1"/>
</dbReference>
<name>A0A370G4R1_GLULI</name>
<dbReference type="CDD" id="cd07036">
    <property type="entry name" value="TPP_PYR_E1-PDHc-beta_like"/>
    <property type="match status" value="1"/>
</dbReference>
<dbReference type="NCBIfam" id="NF011457">
    <property type="entry name" value="PRK14875.1"/>
    <property type="match status" value="1"/>
</dbReference>
<dbReference type="Pfam" id="PF00561">
    <property type="entry name" value="Abhydrolase_1"/>
    <property type="match status" value="1"/>
</dbReference>
<evidence type="ECO:0000313" key="5">
    <source>
        <dbReference type="Proteomes" id="UP000254958"/>
    </source>
</evidence>
<dbReference type="InterPro" id="IPR011053">
    <property type="entry name" value="Single_hybrid_motif"/>
</dbReference>
<dbReference type="FunFam" id="3.40.50.970:FF:000001">
    <property type="entry name" value="Pyruvate dehydrogenase E1 beta subunit"/>
    <property type="match status" value="1"/>
</dbReference>
<dbReference type="Pfam" id="PF02779">
    <property type="entry name" value="Transket_pyr"/>
    <property type="match status" value="1"/>
</dbReference>
<gene>
    <name evidence="4" type="ORF">C7453_103233</name>
</gene>
<dbReference type="Proteomes" id="UP000254958">
    <property type="component" value="Unassembled WGS sequence"/>
</dbReference>
<dbReference type="SUPFAM" id="SSF52922">
    <property type="entry name" value="TK C-terminal domain-like"/>
    <property type="match status" value="1"/>
</dbReference>
<feature type="compositionally biased region" description="Polar residues" evidence="2">
    <location>
        <begin position="706"/>
        <end position="716"/>
    </location>
</feature>
<keyword evidence="5" id="KW-1185">Reference proteome</keyword>
<dbReference type="Pfam" id="PF02780">
    <property type="entry name" value="Transketolase_C"/>
    <property type="match status" value="1"/>
</dbReference>
<evidence type="ECO:0000313" key="4">
    <source>
        <dbReference type="EMBL" id="RDI38772.1"/>
    </source>
</evidence>
<dbReference type="PANTHER" id="PTHR43257">
    <property type="entry name" value="PYRUVATE DEHYDROGENASE E1 COMPONENT BETA SUBUNIT"/>
    <property type="match status" value="1"/>
</dbReference>
<dbReference type="Gene3D" id="3.40.50.970">
    <property type="match status" value="1"/>
</dbReference>
<dbReference type="GO" id="GO:0016491">
    <property type="term" value="F:oxidoreductase activity"/>
    <property type="evidence" value="ECO:0007669"/>
    <property type="project" value="UniProtKB-KW"/>
</dbReference>
<dbReference type="InterPro" id="IPR029058">
    <property type="entry name" value="AB_hydrolase_fold"/>
</dbReference>
<evidence type="ECO:0000256" key="1">
    <source>
        <dbReference type="ARBA" id="ARBA00023002"/>
    </source>
</evidence>
<dbReference type="InterPro" id="IPR029061">
    <property type="entry name" value="THDP-binding"/>
</dbReference>
<feature type="compositionally biased region" description="Basic and acidic residues" evidence="2">
    <location>
        <begin position="684"/>
        <end position="694"/>
    </location>
</feature>
<dbReference type="SUPFAM" id="SSF52518">
    <property type="entry name" value="Thiamin diphosphate-binding fold (THDP-binding)"/>
    <property type="match status" value="1"/>
</dbReference>
<organism evidence="4 5">
    <name type="scientific">Gluconacetobacter liquefaciens</name>
    <name type="common">Acetobacter liquefaciens</name>
    <dbReference type="NCBI Taxonomy" id="89584"/>
    <lineage>
        <taxon>Bacteria</taxon>
        <taxon>Pseudomonadati</taxon>
        <taxon>Pseudomonadota</taxon>
        <taxon>Alphaproteobacteria</taxon>
        <taxon>Acetobacterales</taxon>
        <taxon>Acetobacteraceae</taxon>
        <taxon>Gluconacetobacter</taxon>
    </lineage>
</organism>
<evidence type="ECO:0000259" key="3">
    <source>
        <dbReference type="PROSITE" id="PS50968"/>
    </source>
</evidence>
<sequence length="742" mass="78867">MSKKSFRQAINEAMRLEMRRDPRVIIMGEDVAGGQGGSSGVVDAWGGVLGVTKGLYTEFGPERVLDTPITEASYIGAAAGAAATGLRPVAELMFVDFVGSCLDQIMNQTAKFRYMFGGKARTPLVIRAMFGAGFNAAAQHSQALYPLFTHIPGLKVVIPSSPYEAKGLLIEAIRDDDPVIFLEHKVMYDDEEEVPDEAYTIPFGEANLTREGDDVTIVAFGRMVKLANEAADKLERQGISCTVIDPRTTSPLDRDTILDCVADTGRLVIVDESSPRCNMAADISALVAEEAFDALKAPIRRVIPPPHPGPLRLSAGSPLPARRCEDRGRRQGRHEPQSHRGSLIMNVSITPITMPKFGLAMTEGKLAGWMVRPGATVKAGDDLADIETSKITNAYESPAAGVLRRQIAQEGEMLAVGALIGVLADADTSDADIDAFIAQFNAEFSAGTAENADDTPPEPSVIDVKGRSLRVLDIGHGDGDPIVLIHGFGGDIGNWLFNHAALASDRRVIAFDLPGHGGSGKDVGAGSLEFFSSVVVDLLDTLGIERAHLVAHSLGGGVALTTVKNAPSRVASLALLAPAGLGPDINMAFIDGFITADRQKTLIPVLSYLVHDKGLIGRKMADDVLRYKRLDGAVDALRQVAAANFADGRQTDNLRPVLESVPPHPGHLGQGRRNPALQPRGRPAGRDHGRDPARNRPYAADGTVGRGQQQDQNLPDTLTLRKTGAPSAAKAGGAPRPHNTCG</sequence>
<dbReference type="PANTHER" id="PTHR43257:SF3">
    <property type="entry name" value="ACETOIN:2,6-DICHLOROPHENOLINDOPHENOL OXIDOREDUCTASE SUBUNIT BETA"/>
    <property type="match status" value="1"/>
</dbReference>
<feature type="compositionally biased region" description="Low complexity" evidence="2">
    <location>
        <begin position="724"/>
        <end position="742"/>
    </location>
</feature>
<keyword evidence="4" id="KW-0670">Pyruvate</keyword>
<dbReference type="InterPro" id="IPR000089">
    <property type="entry name" value="Biotin_lipoyl"/>
</dbReference>
<dbReference type="InterPro" id="IPR033248">
    <property type="entry name" value="Transketolase_C"/>
</dbReference>
<feature type="region of interest" description="Disordered" evidence="2">
    <location>
        <begin position="303"/>
        <end position="340"/>
    </location>
</feature>
<dbReference type="SUPFAM" id="SSF51230">
    <property type="entry name" value="Single hybrid motif"/>
    <property type="match status" value="1"/>
</dbReference>
<dbReference type="InterPro" id="IPR005475">
    <property type="entry name" value="Transketolase-like_Pyr-bd"/>
</dbReference>
<dbReference type="AlphaFoldDB" id="A0A370G4R1"/>
<dbReference type="EMBL" id="QQAW01000003">
    <property type="protein sequence ID" value="RDI38772.1"/>
    <property type="molecule type" value="Genomic_DNA"/>
</dbReference>
<dbReference type="SMART" id="SM00861">
    <property type="entry name" value="Transket_pyr"/>
    <property type="match status" value="1"/>
</dbReference>
<evidence type="ECO:0000256" key="2">
    <source>
        <dbReference type="SAM" id="MobiDB-lite"/>
    </source>
</evidence>
<dbReference type="InterPro" id="IPR009014">
    <property type="entry name" value="Transketo_C/PFOR_II"/>
</dbReference>
<dbReference type="Gene3D" id="3.40.50.920">
    <property type="match status" value="1"/>
</dbReference>
<dbReference type="SUPFAM" id="SSF53474">
    <property type="entry name" value="alpha/beta-Hydrolases"/>
    <property type="match status" value="1"/>
</dbReference>
<dbReference type="Gene3D" id="2.40.50.100">
    <property type="match status" value="1"/>
</dbReference>
<feature type="region of interest" description="Disordered" evidence="2">
    <location>
        <begin position="653"/>
        <end position="742"/>
    </location>
</feature>
<dbReference type="Pfam" id="PF00364">
    <property type="entry name" value="Biotin_lipoyl"/>
    <property type="match status" value="1"/>
</dbReference>
<dbReference type="InterPro" id="IPR000073">
    <property type="entry name" value="AB_hydrolase_1"/>
</dbReference>
<reference evidence="4 5" key="1">
    <citation type="submission" date="2018-07" db="EMBL/GenBank/DDBJ databases">
        <title>Genomic Encyclopedia of Type Strains, Phase IV (KMG-IV): sequencing the most valuable type-strain genomes for metagenomic binning, comparative biology and taxonomic classification.</title>
        <authorList>
            <person name="Goeker M."/>
        </authorList>
    </citation>
    <scope>NUCLEOTIDE SEQUENCE [LARGE SCALE GENOMIC DNA]</scope>
    <source>
        <strain evidence="4 5">DSM 5603</strain>
    </source>
</reference>
<protein>
    <submittedName>
        <fullName evidence="4">Pyruvate/2-oxoglutarate/acetoin dehydrogenase E1 component</fullName>
    </submittedName>
</protein>
<accession>A0A370G4R1</accession>
<feature type="domain" description="Lipoyl-binding" evidence="3">
    <location>
        <begin position="349"/>
        <end position="424"/>
    </location>
</feature>
<comment type="caution">
    <text evidence="4">The sequence shown here is derived from an EMBL/GenBank/DDBJ whole genome shotgun (WGS) entry which is preliminary data.</text>
</comment>